<dbReference type="InterPro" id="IPR000055">
    <property type="entry name" value="Restrct_endonuc_typeI_TRD"/>
</dbReference>
<name>W1F7J0_ECOLX</name>
<feature type="domain" description="Type I restriction modification DNA specificity" evidence="4">
    <location>
        <begin position="2"/>
        <end position="105"/>
    </location>
</feature>
<dbReference type="InterPro" id="IPR052021">
    <property type="entry name" value="Type-I_RS_S_subunit"/>
</dbReference>
<dbReference type="EC" id="3.1.21.3" evidence="5"/>
<proteinExistence type="inferred from homology"/>
<keyword evidence="2" id="KW-0680">Restriction system</keyword>
<evidence type="ECO:0000256" key="3">
    <source>
        <dbReference type="ARBA" id="ARBA00023125"/>
    </source>
</evidence>
<dbReference type="AlphaFoldDB" id="W1F7J0"/>
<organism evidence="5 6">
    <name type="scientific">Escherichia coli ISC7</name>
    <dbReference type="NCBI Taxonomy" id="1432555"/>
    <lineage>
        <taxon>Bacteria</taxon>
        <taxon>Pseudomonadati</taxon>
        <taxon>Pseudomonadota</taxon>
        <taxon>Gammaproteobacteria</taxon>
        <taxon>Enterobacterales</taxon>
        <taxon>Enterobacteriaceae</taxon>
        <taxon>Escherichia</taxon>
    </lineage>
</organism>
<dbReference type="Proteomes" id="UP000019199">
    <property type="component" value="Unassembled WGS sequence"/>
</dbReference>
<dbReference type="SUPFAM" id="SSF116734">
    <property type="entry name" value="DNA methylase specificity domain"/>
    <property type="match status" value="1"/>
</dbReference>
<sequence length="108" mass="12033">MVKKGDVLVALYGANSGDVSLSKINGAINQAILCLRHESNNAFLYQYLIHKKEWIITTFLQGGQGNLSGEIIKSIKIFFPQPVEQQKIADFLLVLDDKIDAQTKKLTL</sequence>
<dbReference type="Pfam" id="PF01420">
    <property type="entry name" value="Methylase_S"/>
    <property type="match status" value="1"/>
</dbReference>
<evidence type="ECO:0000313" key="5">
    <source>
        <dbReference type="EMBL" id="CDL30339.1"/>
    </source>
</evidence>
<dbReference type="Gene3D" id="1.10.287.1120">
    <property type="entry name" value="Bipartite methylase S protein"/>
    <property type="match status" value="1"/>
</dbReference>
<evidence type="ECO:0000313" key="6">
    <source>
        <dbReference type="Proteomes" id="UP000019199"/>
    </source>
</evidence>
<dbReference type="GO" id="GO:0009035">
    <property type="term" value="F:type I site-specific deoxyribonuclease activity"/>
    <property type="evidence" value="ECO:0007669"/>
    <property type="project" value="UniProtKB-EC"/>
</dbReference>
<keyword evidence="5" id="KW-0378">Hydrolase</keyword>
<reference evidence="5 6" key="1">
    <citation type="submission" date="2013-10" db="EMBL/GenBank/DDBJ databases">
        <title>Antibiotic resistance diversity of beta-lactamase producers in the General Hospital Vienna.</title>
        <authorList>
            <person name="Barisic I."/>
            <person name="Mitteregger D."/>
            <person name="Hirschl A.M."/>
            <person name="Noehammer C."/>
            <person name="Wiesinger-Mayr H."/>
        </authorList>
    </citation>
    <scope>NUCLEOTIDE SEQUENCE [LARGE SCALE GENOMIC DNA]</scope>
    <source>
        <strain evidence="5 6">ISC7</strain>
    </source>
</reference>
<evidence type="ECO:0000256" key="2">
    <source>
        <dbReference type="ARBA" id="ARBA00022747"/>
    </source>
</evidence>
<dbReference type="InterPro" id="IPR044946">
    <property type="entry name" value="Restrct_endonuc_typeI_TRD_sf"/>
</dbReference>
<keyword evidence="3" id="KW-0238">DNA-binding</keyword>
<comment type="similarity">
    <text evidence="1">Belongs to the type-I restriction system S methylase family.</text>
</comment>
<dbReference type="PANTHER" id="PTHR30408">
    <property type="entry name" value="TYPE-1 RESTRICTION ENZYME ECOKI SPECIFICITY PROTEIN"/>
    <property type="match status" value="1"/>
</dbReference>
<dbReference type="GO" id="GO:0003677">
    <property type="term" value="F:DNA binding"/>
    <property type="evidence" value="ECO:0007669"/>
    <property type="project" value="UniProtKB-KW"/>
</dbReference>
<accession>W1F7J0</accession>
<dbReference type="EMBL" id="CBWN010000189">
    <property type="protein sequence ID" value="CDL30339.1"/>
    <property type="molecule type" value="Genomic_DNA"/>
</dbReference>
<dbReference type="GO" id="GO:0009307">
    <property type="term" value="P:DNA restriction-modification system"/>
    <property type="evidence" value="ECO:0007669"/>
    <property type="project" value="UniProtKB-KW"/>
</dbReference>
<dbReference type="PANTHER" id="PTHR30408:SF12">
    <property type="entry name" value="TYPE I RESTRICTION ENZYME MJAVIII SPECIFICITY SUBUNIT"/>
    <property type="match status" value="1"/>
</dbReference>
<evidence type="ECO:0000259" key="4">
    <source>
        <dbReference type="Pfam" id="PF01420"/>
    </source>
</evidence>
<dbReference type="Gene3D" id="3.90.220.20">
    <property type="entry name" value="DNA methylase specificity domains"/>
    <property type="match status" value="1"/>
</dbReference>
<protein>
    <submittedName>
        <fullName evidence="5">Type I restriction-modification system, specificity subunit S</fullName>
        <ecNumber evidence="5">3.1.21.3</ecNumber>
    </submittedName>
</protein>
<evidence type="ECO:0000256" key="1">
    <source>
        <dbReference type="ARBA" id="ARBA00010923"/>
    </source>
</evidence>
<comment type="caution">
    <text evidence="5">The sequence shown here is derived from an EMBL/GenBank/DDBJ whole genome shotgun (WGS) entry which is preliminary data.</text>
</comment>